<dbReference type="InterPro" id="IPR001087">
    <property type="entry name" value="GDSL"/>
</dbReference>
<dbReference type="PANTHER" id="PTHR45642">
    <property type="entry name" value="GDSL ESTERASE/LIPASE EXL3"/>
    <property type="match status" value="1"/>
</dbReference>
<dbReference type="Pfam" id="PF00657">
    <property type="entry name" value="Lipase_GDSL"/>
    <property type="match status" value="1"/>
</dbReference>
<gene>
    <name evidence="3" type="ORF">A4U43_C02F3530</name>
</gene>
<dbReference type="InterPro" id="IPR036514">
    <property type="entry name" value="SGNH_hydro_sf"/>
</dbReference>
<dbReference type="InterPro" id="IPR050592">
    <property type="entry name" value="GDSL_lipolytic_enzyme"/>
</dbReference>
<evidence type="ECO:0000313" key="4">
    <source>
        <dbReference type="Proteomes" id="UP000243459"/>
    </source>
</evidence>
<name>A0A5P1FGB3_ASPOF</name>
<keyword evidence="2" id="KW-0732">Signal</keyword>
<comment type="similarity">
    <text evidence="1">Belongs to the 'GDSL' lipolytic enzyme family.</text>
</comment>
<reference evidence="4" key="1">
    <citation type="journal article" date="2017" name="Nat. Commun.">
        <title>The asparagus genome sheds light on the origin and evolution of a young Y chromosome.</title>
        <authorList>
            <person name="Harkess A."/>
            <person name="Zhou J."/>
            <person name="Xu C."/>
            <person name="Bowers J.E."/>
            <person name="Van der Hulst R."/>
            <person name="Ayyampalayam S."/>
            <person name="Mercati F."/>
            <person name="Riccardi P."/>
            <person name="McKain M.R."/>
            <person name="Kakrana A."/>
            <person name="Tang H."/>
            <person name="Ray J."/>
            <person name="Groenendijk J."/>
            <person name="Arikit S."/>
            <person name="Mathioni S.M."/>
            <person name="Nakano M."/>
            <person name="Shan H."/>
            <person name="Telgmann-Rauber A."/>
            <person name="Kanno A."/>
            <person name="Yue Z."/>
            <person name="Chen H."/>
            <person name="Li W."/>
            <person name="Chen Y."/>
            <person name="Xu X."/>
            <person name="Zhang Y."/>
            <person name="Luo S."/>
            <person name="Chen H."/>
            <person name="Gao J."/>
            <person name="Mao Z."/>
            <person name="Pires J.C."/>
            <person name="Luo M."/>
            <person name="Kudrna D."/>
            <person name="Wing R.A."/>
            <person name="Meyers B.C."/>
            <person name="Yi K."/>
            <person name="Kong H."/>
            <person name="Lavrijsen P."/>
            <person name="Sunseri F."/>
            <person name="Falavigna A."/>
            <person name="Ye Y."/>
            <person name="Leebens-Mack J.H."/>
            <person name="Chen G."/>
        </authorList>
    </citation>
    <scope>NUCLEOTIDE SEQUENCE [LARGE SCALE GENOMIC DNA]</scope>
    <source>
        <strain evidence="4">cv. DH0086</strain>
    </source>
</reference>
<dbReference type="CDD" id="cd01837">
    <property type="entry name" value="SGNH_plant_lipase_like"/>
    <property type="match status" value="1"/>
</dbReference>
<protein>
    <submittedName>
        <fullName evidence="3">Uncharacterized protein</fullName>
    </submittedName>
</protein>
<keyword evidence="4" id="KW-1185">Reference proteome</keyword>
<dbReference type="Gramene" id="ONK77142">
    <property type="protein sequence ID" value="ONK77142"/>
    <property type="gene ID" value="A4U43_C02F3530"/>
</dbReference>
<organism evidence="3 4">
    <name type="scientific">Asparagus officinalis</name>
    <name type="common">Garden asparagus</name>
    <dbReference type="NCBI Taxonomy" id="4686"/>
    <lineage>
        <taxon>Eukaryota</taxon>
        <taxon>Viridiplantae</taxon>
        <taxon>Streptophyta</taxon>
        <taxon>Embryophyta</taxon>
        <taxon>Tracheophyta</taxon>
        <taxon>Spermatophyta</taxon>
        <taxon>Magnoliopsida</taxon>
        <taxon>Liliopsida</taxon>
        <taxon>Asparagales</taxon>
        <taxon>Asparagaceae</taxon>
        <taxon>Asparagoideae</taxon>
        <taxon>Asparagus</taxon>
    </lineage>
</organism>
<accession>A0A5P1FGB3</accession>
<dbReference type="InterPro" id="IPR035669">
    <property type="entry name" value="SGNH_plant_lipase-like"/>
</dbReference>
<evidence type="ECO:0000256" key="1">
    <source>
        <dbReference type="ARBA" id="ARBA00008668"/>
    </source>
</evidence>
<dbReference type="GO" id="GO:0016788">
    <property type="term" value="F:hydrolase activity, acting on ester bonds"/>
    <property type="evidence" value="ECO:0007669"/>
    <property type="project" value="InterPro"/>
</dbReference>
<evidence type="ECO:0000256" key="2">
    <source>
        <dbReference type="ARBA" id="ARBA00022729"/>
    </source>
</evidence>
<sequence>MAAHTGRFSNGKLITDFLVSSLGLKQTLPASSDPNLTVADLLTGVSFASAGSGFDDLTAGTAGVVTMGSQVHNFEEYVGRLREGVGREKADGVVKSAVFVIGAGSNDLIMNYYLTPLRRVSFSVDEYHGFLLQKMESFVQRLYTLGARKFTISGLPPLGCVPIQMTINTVTALMKTGSFTRLLGPRVCIDQQNADSVSYNSRLQALINRMESSLEGTRFAYVDIYNPVMHMIKNPGAYGFTHTSIGCCGSGMIEMGPACNGGSCADTSKYLFWDSVHPSQATYRALSDQLMQSLLSQLTN</sequence>
<dbReference type="AlphaFoldDB" id="A0A5P1FGB3"/>
<dbReference type="SUPFAM" id="SSF52266">
    <property type="entry name" value="SGNH hydrolase"/>
    <property type="match status" value="1"/>
</dbReference>
<dbReference type="EMBL" id="CM007382">
    <property type="protein sequence ID" value="ONK77142.1"/>
    <property type="molecule type" value="Genomic_DNA"/>
</dbReference>
<proteinExistence type="inferred from homology"/>
<evidence type="ECO:0000313" key="3">
    <source>
        <dbReference type="EMBL" id="ONK77142.1"/>
    </source>
</evidence>
<dbReference type="OMA" id="HPPYGKS"/>
<dbReference type="Proteomes" id="UP000243459">
    <property type="component" value="Chromosome 2"/>
</dbReference>
<dbReference type="Gene3D" id="3.40.50.1110">
    <property type="entry name" value="SGNH hydrolase"/>
    <property type="match status" value="1"/>
</dbReference>
<dbReference type="PANTHER" id="PTHR45642:SF139">
    <property type="entry name" value="SGNH HYDROLASE-TYPE ESTERASE DOMAIN-CONTAINING PROTEIN"/>
    <property type="match status" value="1"/>
</dbReference>